<dbReference type="RefSeq" id="YP_003406882.1">
    <property type="nucleotide sequence ID" value="NC_013756.1"/>
</dbReference>
<evidence type="ECO:0000313" key="3">
    <source>
        <dbReference type="Proteomes" id="UP000029780"/>
    </source>
</evidence>
<dbReference type="EMBL" id="GU071086">
    <property type="protein sequence ID" value="ADB03920.1"/>
    <property type="molecule type" value="Genomic_DNA"/>
</dbReference>
<organism evidence="2 3">
    <name type="scientific">Marseillevirus marseillevirus</name>
    <name type="common">GBM</name>
    <dbReference type="NCBI Taxonomy" id="694581"/>
    <lineage>
        <taxon>Viruses</taxon>
        <taxon>Varidnaviria</taxon>
        <taxon>Bamfordvirae</taxon>
        <taxon>Nucleocytoviricota</taxon>
        <taxon>Megaviricetes</taxon>
        <taxon>Pimascovirales</taxon>
        <taxon>Pimascovirales incertae sedis</taxon>
        <taxon>Marseilleviridae</taxon>
        <taxon>Marseillevirus</taxon>
        <taxon>Marseillevirus massiliense</taxon>
    </lineage>
</organism>
<organismHost>
    <name type="scientific">Acanthamoeba</name>
    <dbReference type="NCBI Taxonomy" id="5754"/>
</organismHost>
<evidence type="ECO:0000313" key="2">
    <source>
        <dbReference type="EMBL" id="ADB03920.1"/>
    </source>
</evidence>
<feature type="coiled-coil region" evidence="1">
    <location>
        <begin position="205"/>
        <end position="236"/>
    </location>
</feature>
<dbReference type="GeneID" id="8746376"/>
<keyword evidence="3" id="KW-1185">Reference proteome</keyword>
<evidence type="ECO:0000256" key="1">
    <source>
        <dbReference type="SAM" id="Coils"/>
    </source>
</evidence>
<dbReference type="KEGG" id="vg:8746376"/>
<keyword evidence="1" id="KW-0175">Coiled coil</keyword>
<protein>
    <submittedName>
        <fullName evidence="2">Uncharacterized protein</fullName>
    </submittedName>
</protein>
<reference evidence="2 3" key="1">
    <citation type="journal article" date="2009" name="Proc. Natl. Acad. Sci. U.S.A.">
        <title>Giant Marseillevirus highlights the role of amoebae as a melting pot in emergence of chimeric microorganisms.</title>
        <authorList>
            <person name="Boyer M."/>
            <person name="Yutin N."/>
            <person name="Pagnier I."/>
            <person name="Barrassi L."/>
            <person name="Fournous G."/>
            <person name="Espinosa L."/>
            <person name="Robert C."/>
            <person name="Azza S."/>
            <person name="Sun S."/>
            <person name="Rossmann M.G."/>
            <person name="Suzan-Monti M."/>
            <person name="La Scola B."/>
            <person name="Koonin E.V."/>
            <person name="Raoult D."/>
        </authorList>
    </citation>
    <scope>NUCLEOTIDE SEQUENCE [LARGE SCALE GENOMIC DNA]</scope>
    <source>
        <strain evidence="2 3">T19</strain>
    </source>
</reference>
<gene>
    <name evidence="2" type="ORF">MAR_ORF139</name>
</gene>
<proteinExistence type="predicted"/>
<dbReference type="OrthoDB" id="746at10239"/>
<sequence>MDNGIIYLIRDDAIWKDGVYKVGKSSNWASRKNSYGNVRVLQMFNSDFISASEKLMISAFKEHFSVAKGNEFFLCDDEDVVLRIFLSVKEHVEIIGDDLSRSYYMKKLPFLPSEDFTQRMEFLDKKISAEDANLMCEVPVTTYDDFSFICSKKEKTKEDVASYRKFCLSHNFRIGQKLLTPEFVLEYSGKEKIFENQSLAFSGSKAEQKERLTDLLERKNEEKNEEKKELKASKRISLSCNLEKVIYGRRLFYWLGYGSTTSREKKSKEEMASRLEKIQQRAKKSRCFQELFGKVPEEKEHIVRYVNGILRKMFDCYISRTSKSKIFNWELTFCSPWIHKDEVTALPQKKKYRGTIPKTF</sequence>
<accession>D2XAE3</accession>
<dbReference type="Proteomes" id="UP000029780">
    <property type="component" value="Segment"/>
</dbReference>
<name>D2XAE3_GBMV</name>